<name>A0A1G6ZTQ5_9FLAO</name>
<keyword evidence="1" id="KW-0472">Membrane</keyword>
<keyword evidence="3" id="KW-1185">Reference proteome</keyword>
<dbReference type="Proteomes" id="UP000198517">
    <property type="component" value="Unassembled WGS sequence"/>
</dbReference>
<gene>
    <name evidence="2" type="ORF">SAMN05421544_102200</name>
</gene>
<dbReference type="STRING" id="1071918.SAMN05421544_102200"/>
<keyword evidence="1" id="KW-1133">Transmembrane helix</keyword>
<reference evidence="2 3" key="1">
    <citation type="submission" date="2016-10" db="EMBL/GenBank/DDBJ databases">
        <authorList>
            <person name="de Groot N.N."/>
        </authorList>
    </citation>
    <scope>NUCLEOTIDE SEQUENCE [LARGE SCALE GENOMIC DNA]</scope>
    <source>
        <strain evidence="2 3">DSM 24015</strain>
    </source>
</reference>
<evidence type="ECO:0000313" key="3">
    <source>
        <dbReference type="Proteomes" id="UP000198517"/>
    </source>
</evidence>
<keyword evidence="1" id="KW-0812">Transmembrane</keyword>
<proteinExistence type="predicted"/>
<dbReference type="AlphaFoldDB" id="A0A1G6ZTQ5"/>
<sequence length="218" mass="25393">MKNNNYTPLKSAYEKRQMMPSENLWEKIKQQMDNQPFRTPKKQLLWWPYAAVLTLTVGLGILFFINDKKENIPPNVLVQTTTKTEQTKKEEPSTNIIAKNNDKKVEYRNDKNFAIAKKSDKIKNDDSTHPTLIKKKPDTSIAKRAEDTIHTRALAENKKQDVEEKEYISADDLLFGRELDKQRDIEKKSPTKMVYKSPKIFSKNMEILGIPIYSEDSK</sequence>
<organism evidence="2 3">
    <name type="scientific">Riemerella columbipharyngis</name>
    <dbReference type="NCBI Taxonomy" id="1071918"/>
    <lineage>
        <taxon>Bacteria</taxon>
        <taxon>Pseudomonadati</taxon>
        <taxon>Bacteroidota</taxon>
        <taxon>Flavobacteriia</taxon>
        <taxon>Flavobacteriales</taxon>
        <taxon>Weeksellaceae</taxon>
        <taxon>Riemerella</taxon>
    </lineage>
</organism>
<protein>
    <submittedName>
        <fullName evidence="2">Uncharacterized protein</fullName>
    </submittedName>
</protein>
<accession>A0A1G6ZTQ5</accession>
<dbReference type="RefSeq" id="WP_092735905.1">
    <property type="nucleotide sequence ID" value="NZ_FNAS01000002.1"/>
</dbReference>
<feature type="transmembrane region" description="Helical" evidence="1">
    <location>
        <begin position="46"/>
        <end position="65"/>
    </location>
</feature>
<dbReference type="EMBL" id="FNAS01000002">
    <property type="protein sequence ID" value="SDE05763.1"/>
    <property type="molecule type" value="Genomic_DNA"/>
</dbReference>
<dbReference type="OrthoDB" id="1250816at2"/>
<evidence type="ECO:0000313" key="2">
    <source>
        <dbReference type="EMBL" id="SDE05763.1"/>
    </source>
</evidence>
<evidence type="ECO:0000256" key="1">
    <source>
        <dbReference type="SAM" id="Phobius"/>
    </source>
</evidence>